<dbReference type="Gene3D" id="3.40.50.150">
    <property type="entry name" value="Vaccinia Virus protein VP39"/>
    <property type="match status" value="1"/>
</dbReference>
<keyword evidence="2" id="KW-1185">Reference proteome</keyword>
<evidence type="ECO:0000313" key="1">
    <source>
        <dbReference type="EMBL" id="CAI0443372.1"/>
    </source>
</evidence>
<evidence type="ECO:0000313" key="2">
    <source>
        <dbReference type="Proteomes" id="UP001154282"/>
    </source>
</evidence>
<proteinExistence type="predicted"/>
<dbReference type="GO" id="GO:0008168">
    <property type="term" value="F:methyltransferase activity"/>
    <property type="evidence" value="ECO:0007669"/>
    <property type="project" value="InterPro"/>
</dbReference>
<sequence>MCSSSFPKGSRLAIADLGCASGPNTLLLMSEVIKVVNKLSRELGQECLELQIFLNDLHGKLETTSTMSSPPFKDSGKT</sequence>
<name>A0AAV0MAT8_9ROSI</name>
<gene>
    <name evidence="1" type="ORF">LITE_LOCUS27638</name>
</gene>
<dbReference type="SUPFAM" id="SSF53335">
    <property type="entry name" value="S-adenosyl-L-methionine-dependent methyltransferases"/>
    <property type="match status" value="1"/>
</dbReference>
<dbReference type="AlphaFoldDB" id="A0AAV0MAT8"/>
<dbReference type="InterPro" id="IPR005299">
    <property type="entry name" value="MeTrfase_7"/>
</dbReference>
<reference evidence="1" key="1">
    <citation type="submission" date="2022-08" db="EMBL/GenBank/DDBJ databases">
        <authorList>
            <person name="Gutierrez-Valencia J."/>
        </authorList>
    </citation>
    <scope>NUCLEOTIDE SEQUENCE</scope>
</reference>
<accession>A0AAV0MAT8</accession>
<comment type="caution">
    <text evidence="1">The sequence shown here is derived from an EMBL/GenBank/DDBJ whole genome shotgun (WGS) entry which is preliminary data.</text>
</comment>
<dbReference type="Pfam" id="PF03492">
    <property type="entry name" value="Methyltransf_7"/>
    <property type="match status" value="1"/>
</dbReference>
<protein>
    <submittedName>
        <fullName evidence="1">Uncharacterized protein</fullName>
    </submittedName>
</protein>
<dbReference type="Proteomes" id="UP001154282">
    <property type="component" value="Unassembled WGS sequence"/>
</dbReference>
<dbReference type="PANTHER" id="PTHR31009">
    <property type="entry name" value="S-ADENOSYL-L-METHIONINE:CARBOXYL METHYLTRANSFERASE FAMILY PROTEIN"/>
    <property type="match status" value="1"/>
</dbReference>
<organism evidence="1 2">
    <name type="scientific">Linum tenue</name>
    <dbReference type="NCBI Taxonomy" id="586396"/>
    <lineage>
        <taxon>Eukaryota</taxon>
        <taxon>Viridiplantae</taxon>
        <taxon>Streptophyta</taxon>
        <taxon>Embryophyta</taxon>
        <taxon>Tracheophyta</taxon>
        <taxon>Spermatophyta</taxon>
        <taxon>Magnoliopsida</taxon>
        <taxon>eudicotyledons</taxon>
        <taxon>Gunneridae</taxon>
        <taxon>Pentapetalae</taxon>
        <taxon>rosids</taxon>
        <taxon>fabids</taxon>
        <taxon>Malpighiales</taxon>
        <taxon>Linaceae</taxon>
        <taxon>Linum</taxon>
    </lineage>
</organism>
<dbReference type="EMBL" id="CAMGYJ010000007">
    <property type="protein sequence ID" value="CAI0443372.1"/>
    <property type="molecule type" value="Genomic_DNA"/>
</dbReference>
<dbReference type="InterPro" id="IPR029063">
    <property type="entry name" value="SAM-dependent_MTases_sf"/>
</dbReference>